<dbReference type="InterPro" id="IPR053154">
    <property type="entry name" value="c-di-AMP_regulator"/>
</dbReference>
<name>A0A1F4PMR9_UNCK3</name>
<evidence type="ECO:0000313" key="2">
    <source>
        <dbReference type="Proteomes" id="UP000179010"/>
    </source>
</evidence>
<dbReference type="STRING" id="1798539.A2994_01320"/>
<sequence length="398" mass="41970">MKLSWQSQFGSLIFVTLLLWLAAFSISYQSFTIELRPVVANLAEGLALADNPEPIIATVRARVGAAYRLKYSGAITAEFDLSAAVSEGSYQIKPDILVNLKDAWLISAQPETIKIKLVTSVTRTVSLVADPVGFPAAGFSLGDITITPATVDITGPDSVVNVISEAAVPISVKRRSSSFTAFGQPQLTDAAGHPLTNVLFSPHQVSVAVDIKIGDSFKTIGLVPTLTGTLAPGYWVSYVEFEPPTLTLRGAAEQLSKIDSLSTTPIKLADRSADFTDKVSANLPAGVVLVSPNLINVKVKVAMSSDSRILVLMPSYANITEGLSVTSVAPPTVSVVLSGSVDKLSSLSRADVAMALDLRGLLSGSNMVSLTKEMFQTPAGIEVISFMPSALEVSLTKS</sequence>
<dbReference type="InterPro" id="IPR012505">
    <property type="entry name" value="YbbR"/>
</dbReference>
<dbReference type="Gene3D" id="2.170.120.40">
    <property type="entry name" value="YbbR-like domain"/>
    <property type="match status" value="2"/>
</dbReference>
<reference evidence="1 2" key="1">
    <citation type="journal article" date="2016" name="Nat. Commun.">
        <title>Thousands of microbial genomes shed light on interconnected biogeochemical processes in an aquifer system.</title>
        <authorList>
            <person name="Anantharaman K."/>
            <person name="Brown C.T."/>
            <person name="Hug L.A."/>
            <person name="Sharon I."/>
            <person name="Castelle C.J."/>
            <person name="Probst A.J."/>
            <person name="Thomas B.C."/>
            <person name="Singh A."/>
            <person name="Wilkins M.J."/>
            <person name="Karaoz U."/>
            <person name="Brodie E.L."/>
            <person name="Williams K.H."/>
            <person name="Hubbard S.S."/>
            <person name="Banfield J.F."/>
        </authorList>
    </citation>
    <scope>NUCLEOTIDE SEQUENCE [LARGE SCALE GENOMIC DNA]</scope>
</reference>
<proteinExistence type="predicted"/>
<dbReference type="EMBL" id="METE01000013">
    <property type="protein sequence ID" value="OGB84977.1"/>
    <property type="molecule type" value="Genomic_DNA"/>
</dbReference>
<protein>
    <recommendedName>
        <fullName evidence="3">YbbR-like protein</fullName>
    </recommendedName>
</protein>
<evidence type="ECO:0000313" key="1">
    <source>
        <dbReference type="EMBL" id="OGB84977.1"/>
    </source>
</evidence>
<dbReference type="PANTHER" id="PTHR37804">
    <property type="entry name" value="CDAA REGULATORY PROTEIN CDAR"/>
    <property type="match status" value="1"/>
</dbReference>
<dbReference type="PANTHER" id="PTHR37804:SF1">
    <property type="entry name" value="CDAA REGULATORY PROTEIN CDAR"/>
    <property type="match status" value="1"/>
</dbReference>
<gene>
    <name evidence="1" type="ORF">A2994_01320</name>
</gene>
<accession>A0A1F4PMR9</accession>
<evidence type="ECO:0008006" key="3">
    <source>
        <dbReference type="Google" id="ProtNLM"/>
    </source>
</evidence>
<comment type="caution">
    <text evidence="1">The sequence shown here is derived from an EMBL/GenBank/DDBJ whole genome shotgun (WGS) entry which is preliminary data.</text>
</comment>
<organism evidence="1 2">
    <name type="scientific">candidate division Kazan bacterium RIFCSPLOWO2_01_FULL_48_13</name>
    <dbReference type="NCBI Taxonomy" id="1798539"/>
    <lineage>
        <taxon>Bacteria</taxon>
        <taxon>Bacteria division Kazan-3B-28</taxon>
    </lineage>
</organism>
<dbReference type="Proteomes" id="UP000179010">
    <property type="component" value="Unassembled WGS sequence"/>
</dbReference>
<dbReference type="Gene3D" id="2.170.120.30">
    <property type="match status" value="2"/>
</dbReference>
<dbReference type="Pfam" id="PF07949">
    <property type="entry name" value="YbbR"/>
    <property type="match status" value="2"/>
</dbReference>
<dbReference type="AlphaFoldDB" id="A0A1F4PMR9"/>